<feature type="domain" description="AprE-like long alpha-helical hairpin" evidence="11">
    <location>
        <begin position="109"/>
        <end position="295"/>
    </location>
</feature>
<proteinExistence type="inferred from homology"/>
<keyword evidence="7 9" id="KW-1133">Transmembrane helix</keyword>
<evidence type="ECO:0000256" key="1">
    <source>
        <dbReference type="ARBA" id="ARBA00004377"/>
    </source>
</evidence>
<accession>A0A1I1PRJ0</accession>
<sequence>MTTMDITTFPGTGRTLRSRKAKPDPAFSTRGRVVWGVLFALFLVVGVGGWSATAKLSGAIIGSGTVLVDEDVKVLQHIDGGVVREIAVRVGDAVTAGQVLIRLDDVQIRAEQSIINGQMAELIAREARLLAERDGTEAIAFPDNFLSLYPGADAIARGERQLFEGNKVNLQSREQQLRLQASQMEQEISGLTFQRTALTTELGLVTEEQVRVKPLVDKALVEAARLTTLDRDIARMQGQEGELDANLARSRSRVSEIALQVLALRQTMRTDAQRELRDIQAKVAELTERLRAVDERFARTDIRAPVAGTVNELMVSTLGGVITPAERLLTIVPVDAELKIEFRIAPKDIDQISLEQPAKLRFSAFNQRTTPQIDGRIVRVSAAAQKDPQTGESYYLGEVAVTGDISVFGSRGLVPGMPVEVFVQTDEQTAIAYFTKPFTDQINRTFKEE</sequence>
<comment type="similarity">
    <text evidence="2 9">Belongs to the membrane fusion protein (MFP) (TC 8.A.1) family.</text>
</comment>
<dbReference type="RefSeq" id="WP_052952587.1">
    <property type="nucleotide sequence ID" value="NZ_FOMB01000022.1"/>
</dbReference>
<dbReference type="STRING" id="728005.SAMN04488059_12231"/>
<dbReference type="Gene3D" id="2.40.30.170">
    <property type="match status" value="1"/>
</dbReference>
<evidence type="ECO:0000259" key="11">
    <source>
        <dbReference type="Pfam" id="PF25994"/>
    </source>
</evidence>
<dbReference type="InterPro" id="IPR058781">
    <property type="entry name" value="HH_AprE-like"/>
</dbReference>
<keyword evidence="6 9" id="KW-0812">Transmembrane</keyword>
<dbReference type="Gene3D" id="2.40.50.100">
    <property type="match status" value="1"/>
</dbReference>
<dbReference type="PANTHER" id="PTHR30386:SF17">
    <property type="entry name" value="ALKALINE PROTEASE SECRETION PROTEIN APRE"/>
    <property type="match status" value="1"/>
</dbReference>
<dbReference type="Proteomes" id="UP000182258">
    <property type="component" value="Unassembled WGS sequence"/>
</dbReference>
<evidence type="ECO:0000259" key="12">
    <source>
        <dbReference type="Pfam" id="PF26002"/>
    </source>
</evidence>
<evidence type="ECO:0000256" key="6">
    <source>
        <dbReference type="ARBA" id="ARBA00022692"/>
    </source>
</evidence>
<dbReference type="OrthoDB" id="9810980at2"/>
<keyword evidence="3 9" id="KW-0813">Transport</keyword>
<feature type="domain" description="AprE-like beta-barrel" evidence="12">
    <location>
        <begin position="339"/>
        <end position="425"/>
    </location>
</feature>
<dbReference type="PRINTS" id="PR01490">
    <property type="entry name" value="RTXTOXIND"/>
</dbReference>
<dbReference type="AlphaFoldDB" id="A0A1I1PRJ0"/>
<evidence type="ECO:0000256" key="3">
    <source>
        <dbReference type="ARBA" id="ARBA00022448"/>
    </source>
</evidence>
<evidence type="ECO:0000256" key="10">
    <source>
        <dbReference type="SAM" id="Coils"/>
    </source>
</evidence>
<organism evidence="13 14">
    <name type="scientific">Devosia psychrophila</name>
    <dbReference type="NCBI Taxonomy" id="728005"/>
    <lineage>
        <taxon>Bacteria</taxon>
        <taxon>Pseudomonadati</taxon>
        <taxon>Pseudomonadota</taxon>
        <taxon>Alphaproteobacteria</taxon>
        <taxon>Hyphomicrobiales</taxon>
        <taxon>Devosiaceae</taxon>
        <taxon>Devosia</taxon>
    </lineage>
</organism>
<gene>
    <name evidence="13" type="ORF">SAMN04488059_12231</name>
</gene>
<keyword evidence="5 9" id="KW-0997">Cell inner membrane</keyword>
<evidence type="ECO:0000313" key="14">
    <source>
        <dbReference type="Proteomes" id="UP000182258"/>
    </source>
</evidence>
<dbReference type="Pfam" id="PF25994">
    <property type="entry name" value="HH_AprE"/>
    <property type="match status" value="1"/>
</dbReference>
<dbReference type="InterPro" id="IPR010129">
    <property type="entry name" value="T1SS_HlyD"/>
</dbReference>
<feature type="coiled-coil region" evidence="10">
    <location>
        <begin position="269"/>
        <end position="296"/>
    </location>
</feature>
<keyword evidence="4 9" id="KW-1003">Cell membrane</keyword>
<evidence type="ECO:0000256" key="8">
    <source>
        <dbReference type="ARBA" id="ARBA00023136"/>
    </source>
</evidence>
<dbReference type="Pfam" id="PF26002">
    <property type="entry name" value="Beta-barrel_AprE"/>
    <property type="match status" value="1"/>
</dbReference>
<evidence type="ECO:0000256" key="2">
    <source>
        <dbReference type="ARBA" id="ARBA00009477"/>
    </source>
</evidence>
<dbReference type="EMBL" id="FOMB01000022">
    <property type="protein sequence ID" value="SFD12365.1"/>
    <property type="molecule type" value="Genomic_DNA"/>
</dbReference>
<dbReference type="NCBIfam" id="TIGR01843">
    <property type="entry name" value="type_I_hlyD"/>
    <property type="match status" value="1"/>
</dbReference>
<dbReference type="GO" id="GO:0005886">
    <property type="term" value="C:plasma membrane"/>
    <property type="evidence" value="ECO:0007669"/>
    <property type="project" value="UniProtKB-SubCell"/>
</dbReference>
<dbReference type="GO" id="GO:0015031">
    <property type="term" value="P:protein transport"/>
    <property type="evidence" value="ECO:0007669"/>
    <property type="project" value="InterPro"/>
</dbReference>
<evidence type="ECO:0000256" key="4">
    <source>
        <dbReference type="ARBA" id="ARBA00022475"/>
    </source>
</evidence>
<evidence type="ECO:0000256" key="7">
    <source>
        <dbReference type="ARBA" id="ARBA00022989"/>
    </source>
</evidence>
<evidence type="ECO:0000256" key="9">
    <source>
        <dbReference type="RuleBase" id="RU365093"/>
    </source>
</evidence>
<feature type="transmembrane region" description="Helical" evidence="9">
    <location>
        <begin position="33"/>
        <end position="52"/>
    </location>
</feature>
<dbReference type="InterPro" id="IPR058982">
    <property type="entry name" value="Beta-barrel_AprE"/>
</dbReference>
<keyword evidence="8 9" id="KW-0472">Membrane</keyword>
<name>A0A1I1PRJ0_9HYPH</name>
<evidence type="ECO:0000313" key="13">
    <source>
        <dbReference type="EMBL" id="SFD12365.1"/>
    </source>
</evidence>
<protein>
    <recommendedName>
        <fullName evidence="9">Membrane fusion protein (MFP) family protein</fullName>
    </recommendedName>
</protein>
<comment type="subcellular location">
    <subcellularLocation>
        <location evidence="1 9">Cell inner membrane</location>
        <topology evidence="1 9">Single-pass membrane protein</topology>
    </subcellularLocation>
</comment>
<dbReference type="InterPro" id="IPR050739">
    <property type="entry name" value="MFP"/>
</dbReference>
<evidence type="ECO:0000256" key="5">
    <source>
        <dbReference type="ARBA" id="ARBA00022519"/>
    </source>
</evidence>
<dbReference type="PANTHER" id="PTHR30386">
    <property type="entry name" value="MEMBRANE FUSION SUBUNIT OF EMRAB-TOLC MULTIDRUG EFFLUX PUMP"/>
    <property type="match status" value="1"/>
</dbReference>
<keyword evidence="10" id="KW-0175">Coiled coil</keyword>
<reference evidence="13 14" key="1">
    <citation type="submission" date="2016-10" db="EMBL/GenBank/DDBJ databases">
        <authorList>
            <person name="de Groot N.N."/>
        </authorList>
    </citation>
    <scope>NUCLEOTIDE SEQUENCE [LARGE SCALE GENOMIC DNA]</scope>
    <source>
        <strain evidence="13 14">CGMCC 1.10210</strain>
    </source>
</reference>